<evidence type="ECO:0000313" key="9">
    <source>
        <dbReference type="Proteomes" id="UP000813824"/>
    </source>
</evidence>
<evidence type="ECO:0000256" key="4">
    <source>
        <dbReference type="ARBA" id="ARBA00023136"/>
    </source>
</evidence>
<evidence type="ECO:0000256" key="5">
    <source>
        <dbReference type="SAM" id="MobiDB-lite"/>
    </source>
</evidence>
<protein>
    <submittedName>
        <fullName evidence="8">MFS general substrate transporter</fullName>
    </submittedName>
</protein>
<feature type="transmembrane region" description="Helical" evidence="6">
    <location>
        <begin position="435"/>
        <end position="454"/>
    </location>
</feature>
<dbReference type="Pfam" id="PF07690">
    <property type="entry name" value="MFS_1"/>
    <property type="match status" value="1"/>
</dbReference>
<dbReference type="PROSITE" id="PS50850">
    <property type="entry name" value="MFS"/>
    <property type="match status" value="1"/>
</dbReference>
<feature type="transmembrane region" description="Helical" evidence="6">
    <location>
        <begin position="496"/>
        <end position="515"/>
    </location>
</feature>
<dbReference type="GO" id="GO:0022857">
    <property type="term" value="F:transmembrane transporter activity"/>
    <property type="evidence" value="ECO:0007669"/>
    <property type="project" value="InterPro"/>
</dbReference>
<keyword evidence="4 6" id="KW-0472">Membrane</keyword>
<organism evidence="8 9">
    <name type="scientific">Cristinia sonorae</name>
    <dbReference type="NCBI Taxonomy" id="1940300"/>
    <lineage>
        <taxon>Eukaryota</taxon>
        <taxon>Fungi</taxon>
        <taxon>Dikarya</taxon>
        <taxon>Basidiomycota</taxon>
        <taxon>Agaricomycotina</taxon>
        <taxon>Agaricomycetes</taxon>
        <taxon>Agaricomycetidae</taxon>
        <taxon>Agaricales</taxon>
        <taxon>Pleurotineae</taxon>
        <taxon>Stephanosporaceae</taxon>
        <taxon>Cristinia</taxon>
    </lineage>
</organism>
<feature type="transmembrane region" description="Helical" evidence="6">
    <location>
        <begin position="370"/>
        <end position="391"/>
    </location>
</feature>
<dbReference type="OrthoDB" id="2585655at2759"/>
<proteinExistence type="predicted"/>
<name>A0A8K0XKM1_9AGAR</name>
<dbReference type="GO" id="GO:0005886">
    <property type="term" value="C:plasma membrane"/>
    <property type="evidence" value="ECO:0007669"/>
    <property type="project" value="TreeGrafter"/>
</dbReference>
<comment type="subcellular location">
    <subcellularLocation>
        <location evidence="1">Membrane</location>
        <topology evidence="1">Multi-pass membrane protein</topology>
    </subcellularLocation>
</comment>
<feature type="transmembrane region" description="Helical" evidence="6">
    <location>
        <begin position="51"/>
        <end position="70"/>
    </location>
</feature>
<feature type="domain" description="Major facilitator superfamily (MFS) profile" evidence="7">
    <location>
        <begin position="52"/>
        <end position="518"/>
    </location>
</feature>
<keyword evidence="9" id="KW-1185">Reference proteome</keyword>
<dbReference type="InterPro" id="IPR020846">
    <property type="entry name" value="MFS_dom"/>
</dbReference>
<evidence type="ECO:0000256" key="1">
    <source>
        <dbReference type="ARBA" id="ARBA00004141"/>
    </source>
</evidence>
<dbReference type="Proteomes" id="UP000813824">
    <property type="component" value="Unassembled WGS sequence"/>
</dbReference>
<feature type="transmembrane region" description="Helical" evidence="6">
    <location>
        <begin position="179"/>
        <end position="202"/>
    </location>
</feature>
<feature type="compositionally biased region" description="Polar residues" evidence="5">
    <location>
        <begin position="282"/>
        <end position="305"/>
    </location>
</feature>
<feature type="transmembrane region" description="Helical" evidence="6">
    <location>
        <begin position="466"/>
        <end position="484"/>
    </location>
</feature>
<reference evidence="8" key="1">
    <citation type="journal article" date="2021" name="New Phytol.">
        <title>Evolutionary innovations through gain and loss of genes in the ectomycorrhizal Boletales.</title>
        <authorList>
            <person name="Wu G."/>
            <person name="Miyauchi S."/>
            <person name="Morin E."/>
            <person name="Kuo A."/>
            <person name="Drula E."/>
            <person name="Varga T."/>
            <person name="Kohler A."/>
            <person name="Feng B."/>
            <person name="Cao Y."/>
            <person name="Lipzen A."/>
            <person name="Daum C."/>
            <person name="Hundley H."/>
            <person name="Pangilinan J."/>
            <person name="Johnson J."/>
            <person name="Barry K."/>
            <person name="LaButti K."/>
            <person name="Ng V."/>
            <person name="Ahrendt S."/>
            <person name="Min B."/>
            <person name="Choi I.G."/>
            <person name="Park H."/>
            <person name="Plett J.M."/>
            <person name="Magnuson J."/>
            <person name="Spatafora J.W."/>
            <person name="Nagy L.G."/>
            <person name="Henrissat B."/>
            <person name="Grigoriev I.V."/>
            <person name="Yang Z.L."/>
            <person name="Xu J."/>
            <person name="Martin F.M."/>
        </authorList>
    </citation>
    <scope>NUCLEOTIDE SEQUENCE</scope>
    <source>
        <strain evidence="8">KKN 215</strain>
    </source>
</reference>
<feature type="compositionally biased region" description="Basic and acidic residues" evidence="5">
    <location>
        <begin position="266"/>
        <end position="281"/>
    </location>
</feature>
<feature type="transmembrane region" description="Helical" evidence="6">
    <location>
        <begin position="412"/>
        <end position="429"/>
    </location>
</feature>
<evidence type="ECO:0000256" key="3">
    <source>
        <dbReference type="ARBA" id="ARBA00022989"/>
    </source>
</evidence>
<comment type="caution">
    <text evidence="8">The sequence shown here is derived from an EMBL/GenBank/DDBJ whole genome shotgun (WGS) entry which is preliminary data.</text>
</comment>
<accession>A0A8K0XKM1</accession>
<dbReference type="SUPFAM" id="SSF103473">
    <property type="entry name" value="MFS general substrate transporter"/>
    <property type="match status" value="1"/>
</dbReference>
<evidence type="ECO:0000256" key="2">
    <source>
        <dbReference type="ARBA" id="ARBA00022692"/>
    </source>
</evidence>
<dbReference type="PRINTS" id="PR01036">
    <property type="entry name" value="TCRTETB"/>
</dbReference>
<dbReference type="AlphaFoldDB" id="A0A8K0XKM1"/>
<feature type="transmembrane region" description="Helical" evidence="6">
    <location>
        <begin position="118"/>
        <end position="136"/>
    </location>
</feature>
<keyword evidence="3 6" id="KW-1133">Transmembrane helix</keyword>
<feature type="transmembrane region" description="Helical" evidence="6">
    <location>
        <begin position="339"/>
        <end position="358"/>
    </location>
</feature>
<dbReference type="Gene3D" id="1.20.1250.20">
    <property type="entry name" value="MFS general substrate transporter like domains"/>
    <property type="match status" value="1"/>
</dbReference>
<evidence type="ECO:0000313" key="8">
    <source>
        <dbReference type="EMBL" id="KAH8082849.1"/>
    </source>
</evidence>
<dbReference type="EMBL" id="JAEVFJ010000049">
    <property type="protein sequence ID" value="KAH8082849.1"/>
    <property type="molecule type" value="Genomic_DNA"/>
</dbReference>
<feature type="transmembrane region" description="Helical" evidence="6">
    <location>
        <begin position="148"/>
        <end position="167"/>
    </location>
</feature>
<dbReference type="Gene3D" id="1.20.1720.10">
    <property type="entry name" value="Multidrug resistance protein D"/>
    <property type="match status" value="1"/>
</dbReference>
<dbReference type="InterPro" id="IPR036259">
    <property type="entry name" value="MFS_trans_sf"/>
</dbReference>
<feature type="region of interest" description="Disordered" evidence="5">
    <location>
        <begin position="248"/>
        <end position="312"/>
    </location>
</feature>
<feature type="transmembrane region" description="Helical" evidence="6">
    <location>
        <begin position="208"/>
        <end position="225"/>
    </location>
</feature>
<evidence type="ECO:0000259" key="7">
    <source>
        <dbReference type="PROSITE" id="PS50850"/>
    </source>
</evidence>
<feature type="transmembrane region" description="Helical" evidence="6">
    <location>
        <begin position="90"/>
        <end position="109"/>
    </location>
</feature>
<dbReference type="PANTHER" id="PTHR23502:SF5">
    <property type="entry name" value="QUINIDINE RESISTANCE PROTEIN 3"/>
    <property type="match status" value="1"/>
</dbReference>
<sequence>MTHGDHIMVQSIPVNSHLPLSPISAQTLYIDIEHVEVQDDPRKWPMTRKRIILLVISIAAMVNGLGANLYNPAISEIASDLHASSRQISWSLSLFILFQGNVPLLWSVLSEVYGRKKMYLLSLAICTVACVVAATAKSIGVLVGIRCLQAVGTSAVLSLGAATLADLYDPHERGAIMGLYYCAPLLGPALGPIIGGVLTHAFTWRATFWFLVIFTGTCIFPFLLFKDTFRRERSLTYQRIAKQLHQRALEESRRQSQTSTKIGEPGSERKEKESETPKKIESSTLDADGRTSNTRHNDPEAQNPTHDMGSHSLPPLHEIKVSLKDVNPIHPMILVFRRVNNILIVIASGLNFAFSYSIGYTCARTLSNNYHYGALKIGLVLLSFGVGNVLGSVLGGQWSDLVQKNLMRLRSIIIPMFILPSSNLAYAWVSDKHAHIAALCISLFFAGFSSIWIYSCSLAYMVDANVGRSCVRGTFGFVAAEVAVPLQDAIRDGGLYTLWAGLMLVSELLLLLVMWKGQGWRERAEEDESK</sequence>
<evidence type="ECO:0000256" key="6">
    <source>
        <dbReference type="SAM" id="Phobius"/>
    </source>
</evidence>
<dbReference type="PANTHER" id="PTHR23502">
    <property type="entry name" value="MAJOR FACILITATOR SUPERFAMILY"/>
    <property type="match status" value="1"/>
</dbReference>
<dbReference type="InterPro" id="IPR011701">
    <property type="entry name" value="MFS"/>
</dbReference>
<gene>
    <name evidence="8" type="ORF">BXZ70DRAFT_1002552</name>
</gene>
<keyword evidence="2 6" id="KW-0812">Transmembrane</keyword>